<dbReference type="InterPro" id="IPR008551">
    <property type="entry name" value="TANGO2"/>
</dbReference>
<keyword evidence="3" id="KW-1185">Reference proteome</keyword>
<feature type="compositionally biased region" description="Polar residues" evidence="1">
    <location>
        <begin position="102"/>
        <end position="130"/>
    </location>
</feature>
<accession>A0ABR4E1Z4</accession>
<dbReference type="PANTHER" id="PTHR17985:SF8">
    <property type="entry name" value="TRANSPORT AND GOLGI ORGANIZATION PROTEIN 2 HOMOLOG"/>
    <property type="match status" value="1"/>
</dbReference>
<evidence type="ECO:0000313" key="2">
    <source>
        <dbReference type="EMBL" id="KAL2276447.1"/>
    </source>
</evidence>
<dbReference type="PANTHER" id="PTHR17985">
    <property type="entry name" value="SER/THR-RICH PROTEIN T10 IN DGCR REGION"/>
    <property type="match status" value="1"/>
</dbReference>
<name>A0ABR4E1Z4_9PEZI</name>
<dbReference type="Pfam" id="PF05742">
    <property type="entry name" value="TANGO2"/>
    <property type="match status" value="2"/>
</dbReference>
<organism evidence="2 3">
    <name type="scientific">Diaporthe vaccinii</name>
    <dbReference type="NCBI Taxonomy" id="105482"/>
    <lineage>
        <taxon>Eukaryota</taxon>
        <taxon>Fungi</taxon>
        <taxon>Dikarya</taxon>
        <taxon>Ascomycota</taxon>
        <taxon>Pezizomycotina</taxon>
        <taxon>Sordariomycetes</taxon>
        <taxon>Sordariomycetidae</taxon>
        <taxon>Diaporthales</taxon>
        <taxon>Diaporthaceae</taxon>
        <taxon>Diaporthe</taxon>
        <taxon>Diaporthe eres species complex</taxon>
    </lineage>
</organism>
<evidence type="ECO:0000256" key="1">
    <source>
        <dbReference type="SAM" id="MobiDB-lite"/>
    </source>
</evidence>
<evidence type="ECO:0008006" key="4">
    <source>
        <dbReference type="Google" id="ProtNLM"/>
    </source>
</evidence>
<dbReference type="Proteomes" id="UP001600888">
    <property type="component" value="Unassembled WGS sequence"/>
</dbReference>
<gene>
    <name evidence="2" type="ORF">FJTKL_00891</name>
</gene>
<evidence type="ECO:0000313" key="3">
    <source>
        <dbReference type="Proteomes" id="UP001600888"/>
    </source>
</evidence>
<comment type="caution">
    <text evidence="2">The sequence shown here is derived from an EMBL/GenBank/DDBJ whole genome shotgun (WGS) entry which is preliminary data.</text>
</comment>
<protein>
    <recommendedName>
        <fullName evidence="4">DUF833 domain-containing protein</fullName>
    </recommendedName>
</protein>
<proteinExistence type="predicted"/>
<feature type="region of interest" description="Disordered" evidence="1">
    <location>
        <begin position="100"/>
        <end position="132"/>
    </location>
</feature>
<sequence>MPAAYLRGAQVQQETSKWNSGVPTTRQLLRSLQLLGTGLSRGTHLHRFCKNLERNRRSGSTAKGIMCIVLLTTAHPKYALIVIDNRDEFILRPTSRPHWWSTRASRQPSRTPTPDVSSQQTGVDGQSPNGDSEEIQHILSSRDLQRAERGTWLGITKSGHFSVLTNYRELDPSKLCQPISGQRSRGAMVTSWLENSAERNVGDYVEAVMASGGCQGVGGFSLICGKLRRRRGGGEDGLEPMAILSNRAEHPDQIPWIVGKRGETVGLSNAAFDDPVEWPKVKHGKSLVNQVVSEAVEKDMNEDELRERLFWVLDQDTLPTHPGKSLEDHLGELKESIFIPLIGDSKHRDDMVKAASNGTDGTNHADPKVQETLSKVVGAQRPDPQTTGFATGMYGTQRQTIILVDWDGNVTYTERALWDPNGSAIERGKGDMTFRFGVEGWD</sequence>
<reference evidence="2 3" key="1">
    <citation type="submission" date="2024-03" db="EMBL/GenBank/DDBJ databases">
        <title>A high-quality draft genome sequence of Diaporthe vaccinii, a causative agent of upright dieback and viscid rot disease in cranberry plants.</title>
        <authorList>
            <person name="Sarrasin M."/>
            <person name="Lang B.F."/>
            <person name="Burger G."/>
        </authorList>
    </citation>
    <scope>NUCLEOTIDE SEQUENCE [LARGE SCALE GENOMIC DNA]</scope>
    <source>
        <strain evidence="2 3">IS7</strain>
    </source>
</reference>
<dbReference type="EMBL" id="JBAWTH010000113">
    <property type="protein sequence ID" value="KAL2276447.1"/>
    <property type="molecule type" value="Genomic_DNA"/>
</dbReference>